<gene>
    <name evidence="1" type="ORF">B0T11DRAFT_279846</name>
</gene>
<evidence type="ECO:0000313" key="1">
    <source>
        <dbReference type="EMBL" id="KAH7361930.1"/>
    </source>
</evidence>
<proteinExistence type="predicted"/>
<comment type="caution">
    <text evidence="1">The sequence shown here is derived from an EMBL/GenBank/DDBJ whole genome shotgun (WGS) entry which is preliminary data.</text>
</comment>
<keyword evidence="2" id="KW-1185">Reference proteome</keyword>
<accession>A0A8K0TG95</accession>
<reference evidence="1" key="1">
    <citation type="journal article" date="2021" name="Nat. Commun.">
        <title>Genetic determinants of endophytism in the Arabidopsis root mycobiome.</title>
        <authorList>
            <person name="Mesny F."/>
            <person name="Miyauchi S."/>
            <person name="Thiergart T."/>
            <person name="Pickel B."/>
            <person name="Atanasova L."/>
            <person name="Karlsson M."/>
            <person name="Huettel B."/>
            <person name="Barry K.W."/>
            <person name="Haridas S."/>
            <person name="Chen C."/>
            <person name="Bauer D."/>
            <person name="Andreopoulos W."/>
            <person name="Pangilinan J."/>
            <person name="LaButti K."/>
            <person name="Riley R."/>
            <person name="Lipzen A."/>
            <person name="Clum A."/>
            <person name="Drula E."/>
            <person name="Henrissat B."/>
            <person name="Kohler A."/>
            <person name="Grigoriev I.V."/>
            <person name="Martin F.M."/>
            <person name="Hacquard S."/>
        </authorList>
    </citation>
    <scope>NUCLEOTIDE SEQUENCE</scope>
    <source>
        <strain evidence="1">MPI-CAGE-AT-0016</strain>
    </source>
</reference>
<protein>
    <submittedName>
        <fullName evidence="1">Uncharacterized protein</fullName>
    </submittedName>
</protein>
<dbReference type="AlphaFoldDB" id="A0A8K0TG95"/>
<name>A0A8K0TG95_9PEZI</name>
<sequence>MPIPVCAGGNQDPQEAIFGPMVVAVHRLSGGDAKYTADCFPPTGPGGKSSLVLYHRHGSGLAEDGYQHPDSSLFFSSAQAMTLSHLFSFCETSSRLRLYLVIPPFCFQIHRLRLEKRRFCALMINQLMRRSGKWLMHVQARLRRHGVAQKSHRQGPRSFGGLPPTGCVKCPAWCQPDRLSEVSRPGLVTPRGHRADIRHARGD</sequence>
<dbReference type="Proteomes" id="UP000813385">
    <property type="component" value="Unassembled WGS sequence"/>
</dbReference>
<organism evidence="1 2">
    <name type="scientific">Plectosphaerella cucumerina</name>
    <dbReference type="NCBI Taxonomy" id="40658"/>
    <lineage>
        <taxon>Eukaryota</taxon>
        <taxon>Fungi</taxon>
        <taxon>Dikarya</taxon>
        <taxon>Ascomycota</taxon>
        <taxon>Pezizomycotina</taxon>
        <taxon>Sordariomycetes</taxon>
        <taxon>Hypocreomycetidae</taxon>
        <taxon>Glomerellales</taxon>
        <taxon>Plectosphaerellaceae</taxon>
        <taxon>Plectosphaerella</taxon>
    </lineage>
</organism>
<dbReference type="EMBL" id="JAGPXD010000003">
    <property type="protein sequence ID" value="KAH7361930.1"/>
    <property type="molecule type" value="Genomic_DNA"/>
</dbReference>
<evidence type="ECO:0000313" key="2">
    <source>
        <dbReference type="Proteomes" id="UP000813385"/>
    </source>
</evidence>